<dbReference type="GO" id="GO:0022857">
    <property type="term" value="F:transmembrane transporter activity"/>
    <property type="evidence" value="ECO:0007669"/>
    <property type="project" value="InterPro"/>
</dbReference>
<keyword evidence="1" id="KW-0472">Membrane</keyword>
<dbReference type="Proteomes" id="UP000294613">
    <property type="component" value="Unassembled WGS sequence"/>
</dbReference>
<dbReference type="Gene3D" id="1.10.1760.20">
    <property type="match status" value="1"/>
</dbReference>
<evidence type="ECO:0000313" key="4">
    <source>
        <dbReference type="Proteomes" id="UP000294613"/>
    </source>
</evidence>
<name>A0A4R3JU59_9FIRM</name>
<keyword evidence="1" id="KW-1133">Transmembrane helix</keyword>
<dbReference type="EMBL" id="BHEO01000008">
    <property type="protein sequence ID" value="GBU06278.1"/>
    <property type="molecule type" value="Genomic_DNA"/>
</dbReference>
<organism evidence="3 4">
    <name type="scientific">Faecalimonas umbilicata</name>
    <dbReference type="NCBI Taxonomy" id="1912855"/>
    <lineage>
        <taxon>Bacteria</taxon>
        <taxon>Bacillati</taxon>
        <taxon>Bacillota</taxon>
        <taxon>Clostridia</taxon>
        <taxon>Lachnospirales</taxon>
        <taxon>Lachnospiraceae</taxon>
        <taxon>Faecalimonas</taxon>
    </lineage>
</organism>
<accession>A0A4R3JU59</accession>
<reference evidence="2 5" key="1">
    <citation type="journal article" date="2018" name="Int. J. Syst. Evol. Microbiol.">
        <title>Draft Genome Sequence of Faecalimonas umbilicata JCM 30896T, an Acetate-Producing Bacterium Isolated from Human Feces.</title>
        <authorList>
            <person name="Sakamoto M."/>
            <person name="Ikeyama N."/>
            <person name="Yuki M."/>
            <person name="Ohkuma M."/>
        </authorList>
    </citation>
    <scope>NUCLEOTIDE SEQUENCE [LARGE SCALE GENOMIC DNA]</scope>
    <source>
        <strain evidence="2 5">EGH7</strain>
    </source>
</reference>
<protein>
    <submittedName>
        <fullName evidence="2">Membrane protein</fullName>
    </submittedName>
    <submittedName>
        <fullName evidence="3">Niacin transporter</fullName>
    </submittedName>
</protein>
<keyword evidence="5" id="KW-1185">Reference proteome</keyword>
<feature type="transmembrane region" description="Helical" evidence="1">
    <location>
        <begin position="37"/>
        <end position="64"/>
    </location>
</feature>
<dbReference type="Pfam" id="PF12822">
    <property type="entry name" value="ECF_trnsprt"/>
    <property type="match status" value="1"/>
</dbReference>
<feature type="transmembrane region" description="Helical" evidence="1">
    <location>
        <begin position="137"/>
        <end position="160"/>
    </location>
</feature>
<evidence type="ECO:0000313" key="5">
    <source>
        <dbReference type="Proteomes" id="UP000702954"/>
    </source>
</evidence>
<evidence type="ECO:0000313" key="3">
    <source>
        <dbReference type="EMBL" id="TCS69326.1"/>
    </source>
</evidence>
<comment type="caution">
    <text evidence="3">The sequence shown here is derived from an EMBL/GenBank/DDBJ whole genome shotgun (WGS) entry which is preliminary data.</text>
</comment>
<gene>
    <name evidence="3" type="ORF">EDD74_10481</name>
    <name evidence="2" type="ORF">FAEUMB_28190</name>
</gene>
<dbReference type="InterPro" id="IPR024529">
    <property type="entry name" value="ECF_trnsprt_substrate-spec"/>
</dbReference>
<evidence type="ECO:0000313" key="2">
    <source>
        <dbReference type="EMBL" id="GBU06278.1"/>
    </source>
</evidence>
<feature type="transmembrane region" description="Helical" evidence="1">
    <location>
        <begin position="76"/>
        <end position="94"/>
    </location>
</feature>
<dbReference type="AlphaFoldDB" id="A0A4R3JU59"/>
<sequence>MRTKKMVYGGLLTAVGLVLPQAFHVFGQGAGMAFLPMHLPVMIAGILLGPCYGGLIGLIVPLVSSMLTGMPPVPKLYFMLVELVAYGIFTGIFIRKMNVYFTLLSAMILGRVLYGCSLIIGVKLLGFHFPFANMGAFLAGIVSGIPGMILQITVIPLFYFTLKKGGWMIERDRGEE</sequence>
<dbReference type="RefSeq" id="WP_016440588.1">
    <property type="nucleotide sequence ID" value="NZ_BHEO01000008.1"/>
</dbReference>
<reference evidence="3 4" key="2">
    <citation type="submission" date="2019-03" db="EMBL/GenBank/DDBJ databases">
        <title>Genomic Encyclopedia of Type Strains, Phase IV (KMG-IV): sequencing the most valuable type-strain genomes for metagenomic binning, comparative biology and taxonomic classification.</title>
        <authorList>
            <person name="Goeker M."/>
        </authorList>
    </citation>
    <scope>NUCLEOTIDE SEQUENCE [LARGE SCALE GENOMIC DNA]</scope>
    <source>
        <strain evidence="3 4">DSM 103426</strain>
    </source>
</reference>
<evidence type="ECO:0000256" key="1">
    <source>
        <dbReference type="SAM" id="Phobius"/>
    </source>
</evidence>
<proteinExistence type="predicted"/>
<feature type="transmembrane region" description="Helical" evidence="1">
    <location>
        <begin position="100"/>
        <end position="125"/>
    </location>
</feature>
<dbReference type="Proteomes" id="UP000702954">
    <property type="component" value="Unassembled WGS sequence"/>
</dbReference>
<dbReference type="EMBL" id="SLZV01000004">
    <property type="protein sequence ID" value="TCS69326.1"/>
    <property type="molecule type" value="Genomic_DNA"/>
</dbReference>
<keyword evidence="1" id="KW-0812">Transmembrane</keyword>